<comment type="subcellular location">
    <subcellularLocation>
        <location evidence="1 7">Secreted</location>
        <location evidence="1 7">Cell wall</location>
    </subcellularLocation>
</comment>
<dbReference type="EMBL" id="JAACJP010000031">
    <property type="protein sequence ID" value="KAF5375921.1"/>
    <property type="molecule type" value="Genomic_DNA"/>
</dbReference>
<evidence type="ECO:0000256" key="7">
    <source>
        <dbReference type="RuleBase" id="RU365009"/>
    </source>
</evidence>
<dbReference type="InterPro" id="IPR001338">
    <property type="entry name" value="Class_I_Hydrophobin"/>
</dbReference>
<evidence type="ECO:0000256" key="3">
    <source>
        <dbReference type="ARBA" id="ARBA00022512"/>
    </source>
</evidence>
<evidence type="ECO:0000256" key="5">
    <source>
        <dbReference type="ARBA" id="ARBA00022729"/>
    </source>
</evidence>
<dbReference type="GO" id="GO:0005199">
    <property type="term" value="F:structural constituent of cell wall"/>
    <property type="evidence" value="ECO:0007669"/>
    <property type="project" value="InterPro"/>
</dbReference>
<keyword evidence="4 7" id="KW-0964">Secreted</keyword>
<evidence type="ECO:0000256" key="2">
    <source>
        <dbReference type="ARBA" id="ARBA00010446"/>
    </source>
</evidence>
<gene>
    <name evidence="9" type="ORF">D9615_008253</name>
</gene>
<keyword evidence="6 7" id="KW-1015">Disulfide bond</keyword>
<proteinExistence type="inferred from homology"/>
<reference evidence="9 10" key="1">
    <citation type="journal article" date="2020" name="ISME J.">
        <title>Uncovering the hidden diversity of litter-decomposition mechanisms in mushroom-forming fungi.</title>
        <authorList>
            <person name="Floudas D."/>
            <person name="Bentzer J."/>
            <person name="Ahren D."/>
            <person name="Johansson T."/>
            <person name="Persson P."/>
            <person name="Tunlid A."/>
        </authorList>
    </citation>
    <scope>NUCLEOTIDE SEQUENCE [LARGE SCALE GENOMIC DNA]</scope>
    <source>
        <strain evidence="9 10">CBS 661.87</strain>
    </source>
</reference>
<evidence type="ECO:0000256" key="6">
    <source>
        <dbReference type="ARBA" id="ARBA00023157"/>
    </source>
</evidence>
<dbReference type="PROSITE" id="PS00956">
    <property type="entry name" value="HYDROPHOBIN"/>
    <property type="match status" value="1"/>
</dbReference>
<keyword evidence="8" id="KW-0472">Membrane</keyword>
<feature type="transmembrane region" description="Helical" evidence="8">
    <location>
        <begin position="90"/>
        <end position="108"/>
    </location>
</feature>
<accession>A0A8H5M0A0</accession>
<comment type="caution">
    <text evidence="9">The sequence shown here is derived from an EMBL/GenBank/DDBJ whole genome shotgun (WGS) entry which is preliminary data.</text>
</comment>
<dbReference type="InterPro" id="IPR019778">
    <property type="entry name" value="Class_I_Hydrophobin_CS"/>
</dbReference>
<keyword evidence="8" id="KW-0812">Transmembrane</keyword>
<dbReference type="Pfam" id="PF01185">
    <property type="entry name" value="Hydrophobin"/>
    <property type="match status" value="1"/>
</dbReference>
<dbReference type="Proteomes" id="UP000565441">
    <property type="component" value="Unassembled WGS sequence"/>
</dbReference>
<keyword evidence="5 7" id="KW-0732">Signal</keyword>
<evidence type="ECO:0000313" key="9">
    <source>
        <dbReference type="EMBL" id="KAF5375921.1"/>
    </source>
</evidence>
<dbReference type="GO" id="GO:0009277">
    <property type="term" value="C:fungal-type cell wall"/>
    <property type="evidence" value="ECO:0007669"/>
    <property type="project" value="InterPro"/>
</dbReference>
<evidence type="ECO:0000256" key="8">
    <source>
        <dbReference type="SAM" id="Phobius"/>
    </source>
</evidence>
<comment type="similarity">
    <text evidence="2 7">Belongs to the fungal hydrophobin family.</text>
</comment>
<dbReference type="CDD" id="cd23507">
    <property type="entry name" value="hydrophobin_I"/>
    <property type="match status" value="1"/>
</dbReference>
<evidence type="ECO:0000256" key="4">
    <source>
        <dbReference type="ARBA" id="ARBA00022525"/>
    </source>
</evidence>
<keyword evidence="8" id="KW-1133">Transmembrane helix</keyword>
<sequence length="214" mass="22025">MSLSIGGSRPAADGGILCNVLSLNGYSCFPFLRFVRPSYKAQNLATQACTDHHRGLNTACCLLDLQSNNPVLLKPPLPSKPLSSKMFSRISAAFFYLLVAFTVFAAAMPGGTPTVTVTVTPAPSPTTIPASQCNTGDLQCCNSVESASSDAVGLLLGLLGIVLTDLNVLVGITCSPLSIIGVGGNSCTAQPVCCSNNNFNGVIAIGCTPVNINL</sequence>
<keyword evidence="3 7" id="KW-0134">Cell wall</keyword>
<keyword evidence="10" id="KW-1185">Reference proteome</keyword>
<name>A0A8H5M0A0_9AGAR</name>
<dbReference type="OrthoDB" id="4225815at2759"/>
<evidence type="ECO:0000313" key="10">
    <source>
        <dbReference type="Proteomes" id="UP000565441"/>
    </source>
</evidence>
<feature type="transmembrane region" description="Helical" evidence="8">
    <location>
        <begin position="151"/>
        <end position="170"/>
    </location>
</feature>
<dbReference type="AlphaFoldDB" id="A0A8H5M0A0"/>
<organism evidence="9 10">
    <name type="scientific">Tricholomella constricta</name>
    <dbReference type="NCBI Taxonomy" id="117010"/>
    <lineage>
        <taxon>Eukaryota</taxon>
        <taxon>Fungi</taxon>
        <taxon>Dikarya</taxon>
        <taxon>Basidiomycota</taxon>
        <taxon>Agaricomycotina</taxon>
        <taxon>Agaricomycetes</taxon>
        <taxon>Agaricomycetidae</taxon>
        <taxon>Agaricales</taxon>
        <taxon>Tricholomatineae</taxon>
        <taxon>Lyophyllaceae</taxon>
        <taxon>Tricholomella</taxon>
    </lineage>
</organism>
<protein>
    <recommendedName>
        <fullName evidence="7">Hydrophobin</fullName>
    </recommendedName>
</protein>
<dbReference type="SMART" id="SM00075">
    <property type="entry name" value="HYDRO"/>
    <property type="match status" value="1"/>
</dbReference>
<evidence type="ECO:0000256" key="1">
    <source>
        <dbReference type="ARBA" id="ARBA00004191"/>
    </source>
</evidence>